<evidence type="ECO:0000313" key="1">
    <source>
        <dbReference type="EMBL" id="MEY8768989.1"/>
    </source>
</evidence>
<sequence>MKTYKYSLIRVTPNLEKGETINVGLIVYLDNDIDVRMLHSVSKLRAIDKSLDLNYLEELTGNLFKLSSTINDYKILPKLFRGSLSLSDFGMFTVDDAQGYEAKMNELMNRLVNPHRKTYKRINKKIFFDIKEKFSRQGILGKFNEDILDHKVVANYPISTDEGLVADFLLKNGKYHLTETIDFRSENIKKQMGEAALSALTISKACEIYQNIDSFVIYAAETTSQENSAKHQLNLLEKHTDKLINAFSHEDMKSYYEKMMDAASMLHS</sequence>
<dbReference type="Pfam" id="PF11236">
    <property type="entry name" value="DUF3037"/>
    <property type="match status" value="1"/>
</dbReference>
<reference evidence="1 2" key="1">
    <citation type="submission" date="2024-07" db="EMBL/GenBank/DDBJ databases">
        <authorList>
            <person name="Hebao G."/>
        </authorList>
    </citation>
    <scope>NUCLEOTIDE SEQUENCE [LARGE SCALE GENOMIC DNA]</scope>
    <source>
        <strain evidence="1 2">ACCC 02193</strain>
    </source>
</reference>
<protein>
    <submittedName>
        <fullName evidence="1">DUF3037 domain-containing protein</fullName>
    </submittedName>
</protein>
<dbReference type="RefSeq" id="WP_369894595.1">
    <property type="nucleotide sequence ID" value="NZ_JBGFFX010000001.1"/>
</dbReference>
<dbReference type="InterPro" id="IPR021398">
    <property type="entry name" value="DUF3037"/>
</dbReference>
<accession>A0ABV4E294</accession>
<comment type="caution">
    <text evidence="1">The sequence shown here is derived from an EMBL/GenBank/DDBJ whole genome shotgun (WGS) entry which is preliminary data.</text>
</comment>
<evidence type="ECO:0000313" key="2">
    <source>
        <dbReference type="Proteomes" id="UP001565243"/>
    </source>
</evidence>
<dbReference type="EMBL" id="JBGFFX010000001">
    <property type="protein sequence ID" value="MEY8768989.1"/>
    <property type="molecule type" value="Genomic_DNA"/>
</dbReference>
<organism evidence="1 2">
    <name type="scientific">Erwinia aeris</name>
    <dbReference type="NCBI Taxonomy" id="3239803"/>
    <lineage>
        <taxon>Bacteria</taxon>
        <taxon>Pseudomonadati</taxon>
        <taxon>Pseudomonadota</taxon>
        <taxon>Gammaproteobacteria</taxon>
        <taxon>Enterobacterales</taxon>
        <taxon>Erwiniaceae</taxon>
        <taxon>Erwinia</taxon>
    </lineage>
</organism>
<name>A0ABV4E294_9GAMM</name>
<gene>
    <name evidence="1" type="ORF">AB6T85_00850</name>
</gene>
<keyword evidence="2" id="KW-1185">Reference proteome</keyword>
<dbReference type="Proteomes" id="UP001565243">
    <property type="component" value="Unassembled WGS sequence"/>
</dbReference>
<proteinExistence type="predicted"/>